<evidence type="ECO:0000256" key="2">
    <source>
        <dbReference type="ARBA" id="ARBA00006236"/>
    </source>
</evidence>
<dbReference type="SUPFAM" id="SSF103473">
    <property type="entry name" value="MFS general substrate transporter"/>
    <property type="match status" value="1"/>
</dbReference>
<dbReference type="InterPro" id="IPR036259">
    <property type="entry name" value="MFS_trans_sf"/>
</dbReference>
<dbReference type="PROSITE" id="PS50850">
    <property type="entry name" value="MFS"/>
    <property type="match status" value="1"/>
</dbReference>
<comment type="caution">
    <text evidence="8">Lacks conserved residue(s) required for the propagation of feature annotation.</text>
</comment>
<organism evidence="10 11">
    <name type="scientific">Rhodanobacter aciditrophus</name>
    <dbReference type="NCBI Taxonomy" id="1623218"/>
    <lineage>
        <taxon>Bacteria</taxon>
        <taxon>Pseudomonadati</taxon>
        <taxon>Pseudomonadota</taxon>
        <taxon>Gammaproteobacteria</taxon>
        <taxon>Lysobacterales</taxon>
        <taxon>Rhodanobacteraceae</taxon>
        <taxon>Rhodanobacter</taxon>
    </lineage>
</organism>
<evidence type="ECO:0000256" key="5">
    <source>
        <dbReference type="ARBA" id="ARBA00022692"/>
    </source>
</evidence>
<feature type="transmembrane region" description="Helical" evidence="8">
    <location>
        <begin position="99"/>
        <end position="120"/>
    </location>
</feature>
<feature type="transmembrane region" description="Helical" evidence="8">
    <location>
        <begin position="163"/>
        <end position="182"/>
    </location>
</feature>
<feature type="transmembrane region" description="Helical" evidence="8">
    <location>
        <begin position="302"/>
        <end position="321"/>
    </location>
</feature>
<dbReference type="InterPro" id="IPR020846">
    <property type="entry name" value="MFS_dom"/>
</dbReference>
<evidence type="ECO:0000256" key="8">
    <source>
        <dbReference type="RuleBase" id="RU365088"/>
    </source>
</evidence>
<dbReference type="PANTHER" id="PTHR23502">
    <property type="entry name" value="MAJOR FACILITATOR SUPERFAMILY"/>
    <property type="match status" value="1"/>
</dbReference>
<comment type="caution">
    <text evidence="10">The sequence shown here is derived from an EMBL/GenBank/DDBJ whole genome shotgun (WGS) entry which is preliminary data.</text>
</comment>
<evidence type="ECO:0000256" key="6">
    <source>
        <dbReference type="ARBA" id="ARBA00022989"/>
    </source>
</evidence>
<dbReference type="EMBL" id="JBHTMN010000011">
    <property type="protein sequence ID" value="MFD1383875.1"/>
    <property type="molecule type" value="Genomic_DNA"/>
</dbReference>
<feature type="transmembrane region" description="Helical" evidence="8">
    <location>
        <begin position="132"/>
        <end position="151"/>
    </location>
</feature>
<evidence type="ECO:0000256" key="7">
    <source>
        <dbReference type="ARBA" id="ARBA00023136"/>
    </source>
</evidence>
<feature type="transmembrane region" description="Helical" evidence="8">
    <location>
        <begin position="46"/>
        <end position="63"/>
    </location>
</feature>
<gene>
    <name evidence="10" type="ORF">ACFQ45_10870</name>
</gene>
<name>A0ABW4B5L4_9GAMM</name>
<dbReference type="Gene3D" id="1.20.1720.10">
    <property type="entry name" value="Multidrug resistance protein D"/>
    <property type="match status" value="1"/>
</dbReference>
<evidence type="ECO:0000256" key="3">
    <source>
        <dbReference type="ARBA" id="ARBA00022448"/>
    </source>
</evidence>
<feature type="transmembrane region" description="Helical" evidence="8">
    <location>
        <begin position="333"/>
        <end position="350"/>
    </location>
</feature>
<evidence type="ECO:0000259" key="9">
    <source>
        <dbReference type="PROSITE" id="PS50850"/>
    </source>
</evidence>
<keyword evidence="3 8" id="KW-0813">Transport</keyword>
<feature type="domain" description="Major facilitator superfamily (MFS) profile" evidence="9">
    <location>
        <begin position="8"/>
        <end position="388"/>
    </location>
</feature>
<keyword evidence="8" id="KW-0997">Cell inner membrane</keyword>
<feature type="transmembrane region" description="Helical" evidence="8">
    <location>
        <begin position="275"/>
        <end position="296"/>
    </location>
</feature>
<keyword evidence="7 8" id="KW-0472">Membrane</keyword>
<evidence type="ECO:0000256" key="4">
    <source>
        <dbReference type="ARBA" id="ARBA00022475"/>
    </source>
</evidence>
<feature type="transmembrane region" description="Helical" evidence="8">
    <location>
        <begin position="244"/>
        <end position="263"/>
    </location>
</feature>
<dbReference type="PANTHER" id="PTHR23502:SF132">
    <property type="entry name" value="POLYAMINE TRANSPORTER 2-RELATED"/>
    <property type="match status" value="1"/>
</dbReference>
<comment type="similarity">
    <text evidence="2 8">Belongs to the major facilitator superfamily. Bcr/CmlA family.</text>
</comment>
<dbReference type="RefSeq" id="WP_377367557.1">
    <property type="nucleotide sequence ID" value="NZ_JBHTMN010000011.1"/>
</dbReference>
<protein>
    <recommendedName>
        <fullName evidence="8">Bcr/CflA family efflux transporter</fullName>
    </recommendedName>
</protein>
<dbReference type="InterPro" id="IPR011701">
    <property type="entry name" value="MFS"/>
</dbReference>
<reference evidence="11" key="1">
    <citation type="journal article" date="2019" name="Int. J. Syst. Evol. Microbiol.">
        <title>The Global Catalogue of Microorganisms (GCM) 10K type strain sequencing project: providing services to taxonomists for standard genome sequencing and annotation.</title>
        <authorList>
            <consortium name="The Broad Institute Genomics Platform"/>
            <consortium name="The Broad Institute Genome Sequencing Center for Infectious Disease"/>
            <person name="Wu L."/>
            <person name="Ma J."/>
        </authorList>
    </citation>
    <scope>NUCLEOTIDE SEQUENCE [LARGE SCALE GENOMIC DNA]</scope>
    <source>
        <strain evidence="11">JCM 30774</strain>
    </source>
</reference>
<feature type="transmembrane region" description="Helical" evidence="8">
    <location>
        <begin position="362"/>
        <end position="383"/>
    </location>
</feature>
<sequence length="399" mass="41880">MNKYHGFLIILLGLLAGLGPLCTDLYLPALPNITSELGSTTATSQFTLTTALFGLGIGQLVFGPLSDKFGRKIPLLMSLLLFVGASIWCALATDMQQLIIARFIQGLAGSGGAVLSRAIARDLYSGADLTRFFALLMAVNGLAPIAAPIIGGFQLEYTPWQGLFISLAVIAGGLALVSTVGLKETLKPEHISQQSMAKGIKEVLSNRSFIGMSLAQGFVFAGMFAYIAASSYVFQEQFELSPQAYSYVFGLNGFGMIISAGIVAKLARHHGETSVINYTISLAVLSAACLFAVSLLDSPLLLVVPVLLVTIAFTSALATLINSKAMQKLHKNAGVGSAVLGATMFAFGGVSSPLTGINGTSLISMSIVVLTCYALGALSWFFIAKINKPYVNTDGIPAK</sequence>
<evidence type="ECO:0000313" key="10">
    <source>
        <dbReference type="EMBL" id="MFD1383875.1"/>
    </source>
</evidence>
<dbReference type="Pfam" id="PF07690">
    <property type="entry name" value="MFS_1"/>
    <property type="match status" value="1"/>
</dbReference>
<feature type="transmembrane region" description="Helical" evidence="8">
    <location>
        <begin position="75"/>
        <end position="93"/>
    </location>
</feature>
<comment type="subcellular location">
    <subcellularLocation>
        <location evidence="8">Cell inner membrane</location>
        <topology evidence="8">Multi-pass membrane protein</topology>
    </subcellularLocation>
    <subcellularLocation>
        <location evidence="1">Cell membrane</location>
        <topology evidence="1">Multi-pass membrane protein</topology>
    </subcellularLocation>
</comment>
<accession>A0ABW4B5L4</accession>
<evidence type="ECO:0000256" key="1">
    <source>
        <dbReference type="ARBA" id="ARBA00004651"/>
    </source>
</evidence>
<keyword evidence="4" id="KW-1003">Cell membrane</keyword>
<feature type="transmembrane region" description="Helical" evidence="8">
    <location>
        <begin position="209"/>
        <end position="232"/>
    </location>
</feature>
<dbReference type="CDD" id="cd17320">
    <property type="entry name" value="MFS_MdfA_MDR_like"/>
    <property type="match status" value="1"/>
</dbReference>
<dbReference type="Proteomes" id="UP001597059">
    <property type="component" value="Unassembled WGS sequence"/>
</dbReference>
<keyword evidence="5 8" id="KW-0812">Transmembrane</keyword>
<keyword evidence="6 8" id="KW-1133">Transmembrane helix</keyword>
<proteinExistence type="inferred from homology"/>
<dbReference type="NCBIfam" id="TIGR00710">
    <property type="entry name" value="efflux_Bcr_CflA"/>
    <property type="match status" value="1"/>
</dbReference>
<keyword evidence="11" id="KW-1185">Reference proteome</keyword>
<dbReference type="InterPro" id="IPR004812">
    <property type="entry name" value="Efflux_drug-R_Bcr/CmlA"/>
</dbReference>
<evidence type="ECO:0000313" key="11">
    <source>
        <dbReference type="Proteomes" id="UP001597059"/>
    </source>
</evidence>